<gene>
    <name evidence="1" type="ORF">Pint_24161</name>
</gene>
<dbReference type="EMBL" id="CM047742">
    <property type="protein sequence ID" value="KAJ0033911.1"/>
    <property type="molecule type" value="Genomic_DNA"/>
</dbReference>
<sequence>MEVDDWDLTAEELDSLERDALQQIAQRNNSTSTSLNSNNQIPQTTHPLHSHPSFSFTNNQPSITSTNKPISDSRSNKVEALPPVSRVLPTSVAPSVNSGEFSKEQLPKLSVKLLLHASGNVAAKFPYDPVLVGAFRKIPKATWNAKERIWMFPISSLSSAETILSEISGYKVEVENLDSLVRRAIAAASVTPDLQEKYDQIPSHIESKLLPFQRDGVRFALKHGGRVLLADEMGLGKTIQANCIFV</sequence>
<comment type="caution">
    <text evidence="1">The sequence shown here is derived from an EMBL/GenBank/DDBJ whole genome shotgun (WGS) entry which is preliminary data.</text>
</comment>
<reference evidence="2" key="1">
    <citation type="journal article" date="2023" name="G3 (Bethesda)">
        <title>Genome assembly and association tests identify interacting loci associated with vigor, precocity, and sex in interspecific pistachio rootstocks.</title>
        <authorList>
            <person name="Palmer W."/>
            <person name="Jacygrad E."/>
            <person name="Sagayaradj S."/>
            <person name="Cavanaugh K."/>
            <person name="Han R."/>
            <person name="Bertier L."/>
            <person name="Beede B."/>
            <person name="Kafkas S."/>
            <person name="Golino D."/>
            <person name="Preece J."/>
            <person name="Michelmore R."/>
        </authorList>
    </citation>
    <scope>NUCLEOTIDE SEQUENCE [LARGE SCALE GENOMIC DNA]</scope>
</reference>
<name>A0ACC0YCI9_9ROSI</name>
<proteinExistence type="predicted"/>
<organism evidence="1 2">
    <name type="scientific">Pistacia integerrima</name>
    <dbReference type="NCBI Taxonomy" id="434235"/>
    <lineage>
        <taxon>Eukaryota</taxon>
        <taxon>Viridiplantae</taxon>
        <taxon>Streptophyta</taxon>
        <taxon>Embryophyta</taxon>
        <taxon>Tracheophyta</taxon>
        <taxon>Spermatophyta</taxon>
        <taxon>Magnoliopsida</taxon>
        <taxon>eudicotyledons</taxon>
        <taxon>Gunneridae</taxon>
        <taxon>Pentapetalae</taxon>
        <taxon>rosids</taxon>
        <taxon>malvids</taxon>
        <taxon>Sapindales</taxon>
        <taxon>Anacardiaceae</taxon>
        <taxon>Pistacia</taxon>
    </lineage>
</organism>
<dbReference type="Proteomes" id="UP001163603">
    <property type="component" value="Chromosome 7"/>
</dbReference>
<keyword evidence="2" id="KW-1185">Reference proteome</keyword>
<evidence type="ECO:0000313" key="1">
    <source>
        <dbReference type="EMBL" id="KAJ0033911.1"/>
    </source>
</evidence>
<protein>
    <submittedName>
        <fullName evidence="1">Uncharacterized protein</fullName>
    </submittedName>
</protein>
<evidence type="ECO:0000313" key="2">
    <source>
        <dbReference type="Proteomes" id="UP001163603"/>
    </source>
</evidence>
<accession>A0ACC0YCI9</accession>